<dbReference type="RefSeq" id="WP_346754113.1">
    <property type="nucleotide sequence ID" value="NZ_JAUJEA010000009.1"/>
</dbReference>
<gene>
    <name evidence="1" type="ORF">QQ008_22045</name>
</gene>
<name>A0ABT8KXE0_9BACT</name>
<sequence>MKKLISFLFAVIILAATSCSYKTCPAYTKAPVEKKQLDKEDKSS</sequence>
<dbReference type="PROSITE" id="PS51257">
    <property type="entry name" value="PROKAR_LIPOPROTEIN"/>
    <property type="match status" value="1"/>
</dbReference>
<evidence type="ECO:0000313" key="1">
    <source>
        <dbReference type="EMBL" id="MDN5204090.1"/>
    </source>
</evidence>
<protein>
    <recommendedName>
        <fullName evidence="3">Lipoprotein</fullName>
    </recommendedName>
</protein>
<evidence type="ECO:0008006" key="3">
    <source>
        <dbReference type="Google" id="ProtNLM"/>
    </source>
</evidence>
<evidence type="ECO:0000313" key="2">
    <source>
        <dbReference type="Proteomes" id="UP001172082"/>
    </source>
</evidence>
<dbReference type="Proteomes" id="UP001172082">
    <property type="component" value="Unassembled WGS sequence"/>
</dbReference>
<comment type="caution">
    <text evidence="1">The sequence shown here is derived from an EMBL/GenBank/DDBJ whole genome shotgun (WGS) entry which is preliminary data.</text>
</comment>
<proteinExistence type="predicted"/>
<organism evidence="1 2">
    <name type="scientific">Splendidivirga corallicola</name>
    <dbReference type="NCBI Taxonomy" id="3051826"/>
    <lineage>
        <taxon>Bacteria</taxon>
        <taxon>Pseudomonadati</taxon>
        <taxon>Bacteroidota</taxon>
        <taxon>Cytophagia</taxon>
        <taxon>Cytophagales</taxon>
        <taxon>Splendidivirgaceae</taxon>
        <taxon>Splendidivirga</taxon>
    </lineage>
</organism>
<dbReference type="EMBL" id="JAUJEA010000009">
    <property type="protein sequence ID" value="MDN5204090.1"/>
    <property type="molecule type" value="Genomic_DNA"/>
</dbReference>
<keyword evidence="2" id="KW-1185">Reference proteome</keyword>
<accession>A0ABT8KXE0</accession>
<reference evidence="1" key="1">
    <citation type="submission" date="2023-06" db="EMBL/GenBank/DDBJ databases">
        <title>Genomic of Parafulvivirga corallium.</title>
        <authorList>
            <person name="Wang G."/>
        </authorList>
    </citation>
    <scope>NUCLEOTIDE SEQUENCE</scope>
    <source>
        <strain evidence="1">BMA10</strain>
    </source>
</reference>